<dbReference type="InterPro" id="IPR036010">
    <property type="entry name" value="2Fe-2S_ferredoxin-like_sf"/>
</dbReference>
<accession>A0A8H3TV66</accession>
<keyword evidence="4" id="KW-0408">Iron</keyword>
<dbReference type="GO" id="GO:0046872">
    <property type="term" value="F:metal ion binding"/>
    <property type="evidence" value="ECO:0007669"/>
    <property type="project" value="UniProtKB-KW"/>
</dbReference>
<dbReference type="InterPro" id="IPR036249">
    <property type="entry name" value="Thioredoxin-like_sf"/>
</dbReference>
<comment type="caution">
    <text evidence="8">The sequence shown here is derived from an EMBL/GenBank/DDBJ whole genome shotgun (WGS) entry which is preliminary data.</text>
</comment>
<evidence type="ECO:0000256" key="1">
    <source>
        <dbReference type="ARBA" id="ARBA00010914"/>
    </source>
</evidence>
<dbReference type="PANTHER" id="PTHR23426:SF65">
    <property type="entry name" value="FERREDOXIN-2, MITOCHONDRIAL"/>
    <property type="match status" value="1"/>
</dbReference>
<dbReference type="Gene3D" id="3.40.30.10">
    <property type="entry name" value="Glutaredoxin"/>
    <property type="match status" value="1"/>
</dbReference>
<dbReference type="InterPro" id="IPR001041">
    <property type="entry name" value="2Fe-2S_ferredoxin-type"/>
</dbReference>
<name>A0A8H3TV66_9TREE</name>
<evidence type="ECO:0000256" key="4">
    <source>
        <dbReference type="ARBA" id="ARBA00023004"/>
    </source>
</evidence>
<evidence type="ECO:0000256" key="5">
    <source>
        <dbReference type="ARBA" id="ARBA00023014"/>
    </source>
</evidence>
<dbReference type="InterPro" id="IPR001055">
    <property type="entry name" value="Adrenodoxin-like"/>
</dbReference>
<dbReference type="GO" id="GO:0009055">
    <property type="term" value="F:electron transfer activity"/>
    <property type="evidence" value="ECO:0007669"/>
    <property type="project" value="TreeGrafter"/>
</dbReference>
<keyword evidence="2" id="KW-0001">2Fe-2S</keyword>
<dbReference type="PROSITE" id="PS51085">
    <property type="entry name" value="2FE2S_FER_2"/>
    <property type="match status" value="1"/>
</dbReference>
<protein>
    <recommendedName>
        <fullName evidence="7">2Fe-2S ferredoxin-type domain-containing protein</fullName>
    </recommendedName>
</protein>
<dbReference type="Pfam" id="PF06999">
    <property type="entry name" value="Suc_Fer-like"/>
    <property type="match status" value="1"/>
</dbReference>
<dbReference type="SUPFAM" id="SSF54292">
    <property type="entry name" value="2Fe-2S ferredoxin-like"/>
    <property type="match status" value="1"/>
</dbReference>
<comment type="similarity">
    <text evidence="1">Belongs to the adrenodoxin/putidaredoxin family.</text>
</comment>
<organism evidence="8 9">
    <name type="scientific">Naganishia liquefaciens</name>
    <dbReference type="NCBI Taxonomy" id="104408"/>
    <lineage>
        <taxon>Eukaryota</taxon>
        <taxon>Fungi</taxon>
        <taxon>Dikarya</taxon>
        <taxon>Basidiomycota</taxon>
        <taxon>Agaricomycotina</taxon>
        <taxon>Tremellomycetes</taxon>
        <taxon>Filobasidiales</taxon>
        <taxon>Filobasidiaceae</taxon>
        <taxon>Naganishia</taxon>
    </lineage>
</organism>
<gene>
    <name evidence="8" type="ORF">NliqN6_3900</name>
</gene>
<evidence type="ECO:0000259" key="7">
    <source>
        <dbReference type="PROSITE" id="PS51085"/>
    </source>
</evidence>
<keyword evidence="3" id="KW-0479">Metal-binding</keyword>
<dbReference type="GO" id="GO:0005739">
    <property type="term" value="C:mitochondrion"/>
    <property type="evidence" value="ECO:0007669"/>
    <property type="project" value="TreeGrafter"/>
</dbReference>
<evidence type="ECO:0000256" key="2">
    <source>
        <dbReference type="ARBA" id="ARBA00022714"/>
    </source>
</evidence>
<feature type="domain" description="2Fe-2S ferredoxin-type" evidence="7">
    <location>
        <begin position="298"/>
        <end position="410"/>
    </location>
</feature>
<dbReference type="CDD" id="cd03062">
    <property type="entry name" value="TRX_Fd_Sucrase"/>
    <property type="match status" value="1"/>
</dbReference>
<evidence type="ECO:0000256" key="3">
    <source>
        <dbReference type="ARBA" id="ARBA00022723"/>
    </source>
</evidence>
<dbReference type="Proteomes" id="UP000620104">
    <property type="component" value="Unassembled WGS sequence"/>
</dbReference>
<sequence length="410" mass="44647">MLGLYSRPLRTLPRFLPQTLCRVRPISAACARRTAHIEYPATPTKAQSYATPLLPLPTPPTQPPTHGLLLLYTPIPPSEWPSHIELADPFVDAVSKTMALVGVRCIVAHDGDTRGYRANLLVPNGLVASYPSFTQSTLDSSVFKQTLHTLVAGRASPKPLDQTEILVCTHGARDCRCSDIGGDLVIALRNELKRRHAGRIEGESARWKVTDCAHVGGHKWAANAILLPSLTFLSNLRPTHAPLIIDHLASPSDVSLKSQLWPSHFRGIIGATPADQQAAYQSSLPNVRSTSPPSRKRLPVRFTTSDGEPHDVFGFTGESLMEIAKREGLGAIEGTCGGHLECATCHMYIPYALIDDPKVAVEDLTDGEEDMLDYALGIREEQSRLGCQVMLSEGLSEWSMGGKGVELPEY</sequence>
<proteinExistence type="inferred from homology"/>
<dbReference type="InterPro" id="IPR012675">
    <property type="entry name" value="Beta-grasp_dom_sf"/>
</dbReference>
<evidence type="ECO:0000256" key="6">
    <source>
        <dbReference type="ARBA" id="ARBA00034078"/>
    </source>
</evidence>
<dbReference type="OrthoDB" id="10253744at2759"/>
<comment type="cofactor">
    <cofactor evidence="6">
        <name>[2Fe-2S] cluster</name>
        <dbReference type="ChEBI" id="CHEBI:190135"/>
    </cofactor>
</comment>
<dbReference type="InterPro" id="IPR009737">
    <property type="entry name" value="Aim32/Apd1-like"/>
</dbReference>
<dbReference type="Gene3D" id="3.10.20.30">
    <property type="match status" value="1"/>
</dbReference>
<reference evidence="8" key="1">
    <citation type="submission" date="2020-07" db="EMBL/GenBank/DDBJ databases">
        <title>Draft Genome Sequence of a Deep-Sea Yeast, Naganishia (Cryptococcus) liquefaciens strain N6.</title>
        <authorList>
            <person name="Han Y.W."/>
            <person name="Kajitani R."/>
            <person name="Morimoto H."/>
            <person name="Parhat M."/>
            <person name="Tsubouchi H."/>
            <person name="Bakenova O."/>
            <person name="Ogata M."/>
            <person name="Argunhan B."/>
            <person name="Aoki R."/>
            <person name="Kajiwara S."/>
            <person name="Itoh T."/>
            <person name="Iwasaki H."/>
        </authorList>
    </citation>
    <scope>NUCLEOTIDE SEQUENCE</scope>
    <source>
        <strain evidence="8">N6</strain>
    </source>
</reference>
<keyword evidence="5" id="KW-0411">Iron-sulfur</keyword>
<keyword evidence="9" id="KW-1185">Reference proteome</keyword>
<dbReference type="PANTHER" id="PTHR23426">
    <property type="entry name" value="FERREDOXIN/ADRENODOXIN"/>
    <property type="match status" value="1"/>
</dbReference>
<dbReference type="EMBL" id="BLZA01000021">
    <property type="protein sequence ID" value="GHJ87498.1"/>
    <property type="molecule type" value="Genomic_DNA"/>
</dbReference>
<dbReference type="AlphaFoldDB" id="A0A8H3TV66"/>
<dbReference type="GO" id="GO:0051537">
    <property type="term" value="F:2 iron, 2 sulfur cluster binding"/>
    <property type="evidence" value="ECO:0007669"/>
    <property type="project" value="UniProtKB-KW"/>
</dbReference>
<dbReference type="SUPFAM" id="SSF52833">
    <property type="entry name" value="Thioredoxin-like"/>
    <property type="match status" value="1"/>
</dbReference>
<evidence type="ECO:0000313" key="8">
    <source>
        <dbReference type="EMBL" id="GHJ87498.1"/>
    </source>
</evidence>
<dbReference type="GO" id="GO:0140647">
    <property type="term" value="P:P450-containing electron transport chain"/>
    <property type="evidence" value="ECO:0007669"/>
    <property type="project" value="InterPro"/>
</dbReference>
<evidence type="ECO:0000313" key="9">
    <source>
        <dbReference type="Proteomes" id="UP000620104"/>
    </source>
</evidence>